<reference evidence="2" key="1">
    <citation type="submission" date="2022-06" db="EMBL/GenBank/DDBJ databases">
        <title>Isolation and Genomics of Futiania mangrovii gen. nov., sp. nov., a Rare and Metabolically-versatile member in the Class Alphaproteobacteria.</title>
        <authorList>
            <person name="Liu L."/>
            <person name="Huang W.-C."/>
            <person name="Pan J."/>
            <person name="Li J."/>
            <person name="Huang Y."/>
            <person name="Du H."/>
            <person name="Liu Y."/>
            <person name="Li M."/>
        </authorList>
    </citation>
    <scope>NUCLEOTIDE SEQUENCE</scope>
    <source>
        <strain evidence="2">FT118</strain>
    </source>
</reference>
<organism evidence="2 3">
    <name type="scientific">Futiania mangrovi</name>
    <dbReference type="NCBI Taxonomy" id="2959716"/>
    <lineage>
        <taxon>Bacteria</taxon>
        <taxon>Pseudomonadati</taxon>
        <taxon>Pseudomonadota</taxon>
        <taxon>Alphaproteobacteria</taxon>
        <taxon>Futianiales</taxon>
        <taxon>Futianiaceae</taxon>
        <taxon>Futiania</taxon>
    </lineage>
</organism>
<evidence type="ECO:0008006" key="4">
    <source>
        <dbReference type="Google" id="ProtNLM"/>
    </source>
</evidence>
<evidence type="ECO:0000313" key="3">
    <source>
        <dbReference type="Proteomes" id="UP001055804"/>
    </source>
</evidence>
<dbReference type="RefSeq" id="WP_269331227.1">
    <property type="nucleotide sequence ID" value="NZ_JAMZFT010000001.1"/>
</dbReference>
<feature type="chain" id="PRO_5039915390" description="Secreted protein" evidence="1">
    <location>
        <begin position="27"/>
        <end position="155"/>
    </location>
</feature>
<protein>
    <recommendedName>
        <fullName evidence="4">Secreted protein</fullName>
    </recommendedName>
</protein>
<feature type="signal peptide" evidence="1">
    <location>
        <begin position="1"/>
        <end position="26"/>
    </location>
</feature>
<evidence type="ECO:0000256" key="1">
    <source>
        <dbReference type="SAM" id="SignalP"/>
    </source>
</evidence>
<keyword evidence="1" id="KW-0732">Signal</keyword>
<proteinExistence type="predicted"/>
<accession>A0A9J6PAZ1</accession>
<dbReference type="EMBL" id="JAMZFT010000001">
    <property type="protein sequence ID" value="MCP1335278.1"/>
    <property type="molecule type" value="Genomic_DNA"/>
</dbReference>
<dbReference type="Proteomes" id="UP001055804">
    <property type="component" value="Unassembled WGS sequence"/>
</dbReference>
<comment type="caution">
    <text evidence="2">The sequence shown here is derived from an EMBL/GenBank/DDBJ whole genome shotgun (WGS) entry which is preliminary data.</text>
</comment>
<name>A0A9J6PAZ1_9PROT</name>
<dbReference type="AlphaFoldDB" id="A0A9J6PAZ1"/>
<keyword evidence="3" id="KW-1185">Reference proteome</keyword>
<gene>
    <name evidence="2" type="ORF">NJQ99_02550</name>
</gene>
<sequence>MGQHGFIVSAMLAGLAAAGAAMPAHADPVDAILAAARSDCAAFENGVFHANDAVVEADLDGAAPADRLVDSSRFTCTSARSLYCGSGGCTLHAVIGERSWSFQAEGWRTIAWGERPILLVARDGGWCGGAGSQLCFEAVVWSHGEMLTVMPPARR</sequence>
<evidence type="ECO:0000313" key="2">
    <source>
        <dbReference type="EMBL" id="MCP1335278.1"/>
    </source>
</evidence>